<dbReference type="SUPFAM" id="SSF53474">
    <property type="entry name" value="alpha/beta-Hydrolases"/>
    <property type="match status" value="1"/>
</dbReference>
<dbReference type="PANTHER" id="PTHR48081">
    <property type="entry name" value="AB HYDROLASE SUPERFAMILY PROTEIN C4A8.06C"/>
    <property type="match status" value="1"/>
</dbReference>
<reference evidence="3" key="1">
    <citation type="submission" date="2019-06" db="EMBL/GenBank/DDBJ databases">
        <authorList>
            <person name="Murdoch R.W."/>
            <person name="Fathepure B."/>
        </authorList>
    </citation>
    <scope>NUCLEOTIDE SEQUENCE</scope>
</reference>
<sequence length="294" mass="31117">MRTPYRRGTGIDEAMSDHESLEYEYNPRVTVPAFARYFERLQALSEETRRRLPERIGDVAYGDGPLQTMDCFPAGADDAPVHAFFHGGYWRSQDKRDYAFVARDLVPRGVSVVVVNYELCPAVSVAGINAMCADAVRFIHDNAARLGLGSGPLTVSGHSAGGQIVARLLAGRTAGETPIAGALAISGVFDLAPLIATSINDALGLDEAAARACSPLYELPPPADVPLRLAVGGAETAAFHEQSEAYRRHAGIDAPVTTPPGRNHFDVLEALFLADGEAFGVTAGLAGVGDHSSS</sequence>
<organism evidence="3">
    <name type="scientific">uncultured organism</name>
    <dbReference type="NCBI Taxonomy" id="155900"/>
    <lineage>
        <taxon>unclassified sequences</taxon>
        <taxon>environmental samples</taxon>
    </lineage>
</organism>
<proteinExistence type="predicted"/>
<evidence type="ECO:0000256" key="1">
    <source>
        <dbReference type="ARBA" id="ARBA00022801"/>
    </source>
</evidence>
<dbReference type="EMBL" id="MN079110">
    <property type="protein sequence ID" value="QEA05772.1"/>
    <property type="molecule type" value="Genomic_DNA"/>
</dbReference>
<evidence type="ECO:0000259" key="2">
    <source>
        <dbReference type="Pfam" id="PF07859"/>
    </source>
</evidence>
<dbReference type="InterPro" id="IPR050300">
    <property type="entry name" value="GDXG_lipolytic_enzyme"/>
</dbReference>
<name>A0A5B8RE80_9ZZZZ</name>
<dbReference type="InterPro" id="IPR029058">
    <property type="entry name" value="AB_hydrolase_fold"/>
</dbReference>
<dbReference type="Gene3D" id="3.40.50.1820">
    <property type="entry name" value="alpha/beta hydrolase"/>
    <property type="match status" value="1"/>
</dbReference>
<dbReference type="PANTHER" id="PTHR48081:SF33">
    <property type="entry name" value="KYNURENINE FORMAMIDASE"/>
    <property type="match status" value="1"/>
</dbReference>
<accession>A0A5B8RE80</accession>
<protein>
    <recommendedName>
        <fullName evidence="2">Alpha/beta hydrolase fold-3 domain-containing protein</fullName>
    </recommendedName>
</protein>
<dbReference type="AlphaFoldDB" id="A0A5B8RE80"/>
<feature type="domain" description="Alpha/beta hydrolase fold-3" evidence="2">
    <location>
        <begin position="84"/>
        <end position="209"/>
    </location>
</feature>
<evidence type="ECO:0000313" key="3">
    <source>
        <dbReference type="EMBL" id="QEA05772.1"/>
    </source>
</evidence>
<dbReference type="Pfam" id="PF07859">
    <property type="entry name" value="Abhydrolase_3"/>
    <property type="match status" value="1"/>
</dbReference>
<dbReference type="InterPro" id="IPR013094">
    <property type="entry name" value="AB_hydrolase_3"/>
</dbReference>
<keyword evidence="1" id="KW-0378">Hydrolase</keyword>
<dbReference type="GO" id="GO:0016787">
    <property type="term" value="F:hydrolase activity"/>
    <property type="evidence" value="ECO:0007669"/>
    <property type="project" value="UniProtKB-KW"/>
</dbReference>
<gene>
    <name evidence="3" type="ORF">KBTEX_02096</name>
</gene>